<dbReference type="SUPFAM" id="SSF48498">
    <property type="entry name" value="Tetracyclin repressor-like, C-terminal domain"/>
    <property type="match status" value="1"/>
</dbReference>
<evidence type="ECO:0000256" key="4">
    <source>
        <dbReference type="ARBA" id="ARBA00023163"/>
    </source>
</evidence>
<protein>
    <submittedName>
        <fullName evidence="7">TetR/AcrR family transcriptional regulator</fullName>
    </submittedName>
</protein>
<dbReference type="PANTHER" id="PTHR30055:SF234">
    <property type="entry name" value="HTH-TYPE TRANSCRIPTIONAL REGULATOR BETI"/>
    <property type="match status" value="1"/>
</dbReference>
<accession>A0ABU8T0W3</accession>
<dbReference type="EMBL" id="JBBJUP010000001">
    <property type="protein sequence ID" value="MEJ8277604.1"/>
    <property type="molecule type" value="Genomic_DNA"/>
</dbReference>
<dbReference type="Gene3D" id="1.10.357.10">
    <property type="entry name" value="Tetracycline Repressor, domain 2"/>
    <property type="match status" value="1"/>
</dbReference>
<keyword evidence="4" id="KW-0804">Transcription</keyword>
<dbReference type="Pfam" id="PF13977">
    <property type="entry name" value="TetR_C_6"/>
    <property type="match status" value="1"/>
</dbReference>
<dbReference type="PANTHER" id="PTHR30055">
    <property type="entry name" value="HTH-TYPE TRANSCRIPTIONAL REGULATOR RUTR"/>
    <property type="match status" value="1"/>
</dbReference>
<evidence type="ECO:0000259" key="6">
    <source>
        <dbReference type="PROSITE" id="PS50977"/>
    </source>
</evidence>
<dbReference type="InterPro" id="IPR050109">
    <property type="entry name" value="HTH-type_TetR-like_transc_reg"/>
</dbReference>
<dbReference type="InterPro" id="IPR023772">
    <property type="entry name" value="DNA-bd_HTH_TetR-type_CS"/>
</dbReference>
<keyword evidence="1" id="KW-0678">Repressor</keyword>
<dbReference type="Pfam" id="PF00440">
    <property type="entry name" value="TetR_N"/>
    <property type="match status" value="1"/>
</dbReference>
<evidence type="ECO:0000256" key="5">
    <source>
        <dbReference type="PROSITE-ProRule" id="PRU00335"/>
    </source>
</evidence>
<comment type="caution">
    <text evidence="7">The sequence shown here is derived from an EMBL/GenBank/DDBJ whole genome shotgun (WGS) entry which is preliminary data.</text>
</comment>
<keyword evidence="3 5" id="KW-0238">DNA-binding</keyword>
<dbReference type="InterPro" id="IPR001647">
    <property type="entry name" value="HTH_TetR"/>
</dbReference>
<organism evidence="7 8">
    <name type="scientific">Pseudonocardia spirodelae</name>
    <dbReference type="NCBI Taxonomy" id="3133431"/>
    <lineage>
        <taxon>Bacteria</taxon>
        <taxon>Bacillati</taxon>
        <taxon>Actinomycetota</taxon>
        <taxon>Actinomycetes</taxon>
        <taxon>Pseudonocardiales</taxon>
        <taxon>Pseudonocardiaceae</taxon>
        <taxon>Pseudonocardia</taxon>
    </lineage>
</organism>
<dbReference type="Proteomes" id="UP001364211">
    <property type="component" value="Unassembled WGS sequence"/>
</dbReference>
<feature type="DNA-binding region" description="H-T-H motif" evidence="5">
    <location>
        <begin position="42"/>
        <end position="61"/>
    </location>
</feature>
<proteinExistence type="predicted"/>
<gene>
    <name evidence="7" type="ORF">WJX68_01560</name>
</gene>
<reference evidence="7 8" key="1">
    <citation type="submission" date="2024-03" db="EMBL/GenBank/DDBJ databases">
        <title>Draft genome sequence of Pseudonocardia sp. DW16-2.</title>
        <authorList>
            <person name="Duangmal K."/>
        </authorList>
    </citation>
    <scope>NUCLEOTIDE SEQUENCE [LARGE SCALE GENOMIC DNA]</scope>
    <source>
        <strain evidence="7 8">DW16-2</strain>
    </source>
</reference>
<keyword evidence="2" id="KW-0805">Transcription regulation</keyword>
<dbReference type="PROSITE" id="PS01081">
    <property type="entry name" value="HTH_TETR_1"/>
    <property type="match status" value="1"/>
</dbReference>
<dbReference type="PRINTS" id="PR00455">
    <property type="entry name" value="HTHTETR"/>
</dbReference>
<evidence type="ECO:0000313" key="8">
    <source>
        <dbReference type="Proteomes" id="UP001364211"/>
    </source>
</evidence>
<dbReference type="InterPro" id="IPR036271">
    <property type="entry name" value="Tet_transcr_reg_TetR-rel_C_sf"/>
</dbReference>
<evidence type="ECO:0000256" key="1">
    <source>
        <dbReference type="ARBA" id="ARBA00022491"/>
    </source>
</evidence>
<sequence>MRGDRGGGRRRESRDDAVARTRAALLDAAADVFAERGYDGASVDEIARVAGVSVGSIYSRFGSKQDLFRALMSAYLDSDLGRVRAGVDVAPEQGLLELEAMLLETARSRPATLLDAETWAAAMRTPELHTALAGHHSRVRAEATELVARGRLAGGVDLGVPDEEVATAMIALFHGLQREYRLGSPGAVAPDLYSRMVLALTAGLAAAAAAAPHGETPGQP</sequence>
<keyword evidence="8" id="KW-1185">Reference proteome</keyword>
<dbReference type="SUPFAM" id="SSF46689">
    <property type="entry name" value="Homeodomain-like"/>
    <property type="match status" value="1"/>
</dbReference>
<dbReference type="PROSITE" id="PS50977">
    <property type="entry name" value="HTH_TETR_2"/>
    <property type="match status" value="1"/>
</dbReference>
<dbReference type="InterPro" id="IPR039538">
    <property type="entry name" value="BetI_C"/>
</dbReference>
<evidence type="ECO:0000313" key="7">
    <source>
        <dbReference type="EMBL" id="MEJ8277604.1"/>
    </source>
</evidence>
<evidence type="ECO:0000256" key="2">
    <source>
        <dbReference type="ARBA" id="ARBA00023015"/>
    </source>
</evidence>
<dbReference type="InterPro" id="IPR009057">
    <property type="entry name" value="Homeodomain-like_sf"/>
</dbReference>
<feature type="domain" description="HTH tetR-type" evidence="6">
    <location>
        <begin position="19"/>
        <end position="79"/>
    </location>
</feature>
<name>A0ABU8T0W3_9PSEU</name>
<evidence type="ECO:0000256" key="3">
    <source>
        <dbReference type="ARBA" id="ARBA00023125"/>
    </source>
</evidence>
<dbReference type="RefSeq" id="WP_340285671.1">
    <property type="nucleotide sequence ID" value="NZ_JBBJUP010000001.1"/>
</dbReference>